<evidence type="ECO:0000313" key="2">
    <source>
        <dbReference type="EMBL" id="KAJ5102307.1"/>
    </source>
</evidence>
<feature type="compositionally biased region" description="Basic residues" evidence="1">
    <location>
        <begin position="85"/>
        <end position="97"/>
    </location>
</feature>
<dbReference type="RefSeq" id="XP_056513138.1">
    <property type="nucleotide sequence ID" value="XM_056655111.1"/>
</dbReference>
<feature type="region of interest" description="Disordered" evidence="1">
    <location>
        <begin position="73"/>
        <end position="104"/>
    </location>
</feature>
<accession>A0A9W9FLS6</accession>
<keyword evidence="3" id="KW-1185">Reference proteome</keyword>
<gene>
    <name evidence="2" type="ORF">NUU61_004529</name>
</gene>
<dbReference type="AlphaFoldDB" id="A0A9W9FLS6"/>
<reference evidence="2" key="2">
    <citation type="journal article" date="2023" name="IMA Fungus">
        <title>Comparative genomic study of the Penicillium genus elucidates a diverse pangenome and 15 lateral gene transfer events.</title>
        <authorList>
            <person name="Petersen C."/>
            <person name="Sorensen T."/>
            <person name="Nielsen M.R."/>
            <person name="Sondergaard T.E."/>
            <person name="Sorensen J.L."/>
            <person name="Fitzpatrick D.A."/>
            <person name="Frisvad J.C."/>
            <person name="Nielsen K.L."/>
        </authorList>
    </citation>
    <scope>NUCLEOTIDE SEQUENCE</scope>
    <source>
        <strain evidence="2">IBT 34128</strain>
    </source>
</reference>
<evidence type="ECO:0000313" key="3">
    <source>
        <dbReference type="Proteomes" id="UP001141434"/>
    </source>
</evidence>
<reference evidence="2" key="1">
    <citation type="submission" date="2022-11" db="EMBL/GenBank/DDBJ databases">
        <authorList>
            <person name="Petersen C."/>
        </authorList>
    </citation>
    <scope>NUCLEOTIDE SEQUENCE</scope>
    <source>
        <strain evidence="2">IBT 34128</strain>
    </source>
</reference>
<proteinExistence type="predicted"/>
<protein>
    <submittedName>
        <fullName evidence="2">Uncharacterized protein</fullName>
    </submittedName>
</protein>
<dbReference type="Proteomes" id="UP001141434">
    <property type="component" value="Unassembled WGS sequence"/>
</dbReference>
<organism evidence="2 3">
    <name type="scientific">Penicillium alfredii</name>
    <dbReference type="NCBI Taxonomy" id="1506179"/>
    <lineage>
        <taxon>Eukaryota</taxon>
        <taxon>Fungi</taxon>
        <taxon>Dikarya</taxon>
        <taxon>Ascomycota</taxon>
        <taxon>Pezizomycotina</taxon>
        <taxon>Eurotiomycetes</taxon>
        <taxon>Eurotiomycetidae</taxon>
        <taxon>Eurotiales</taxon>
        <taxon>Aspergillaceae</taxon>
        <taxon>Penicillium</taxon>
    </lineage>
</organism>
<dbReference type="GeneID" id="81394279"/>
<sequence length="184" mass="20699">MRPGLPEIGLRVERPFGLRLDVTRIDGKLDVRLRAVGRRVGVHRAGNQPQEEPRDPTELHYQQKHEIKIELSGGRQRRWAGQGRNTRRGSQRGHPQHHTNNARTGQDMMQKILNPFSRDRDVGGLAEVVPSVPLLGADDVLRQPSKIAICAASLRRAHWDPLGTNQPKGIIISPIMVHIADPRF</sequence>
<comment type="caution">
    <text evidence="2">The sequence shown here is derived from an EMBL/GenBank/DDBJ whole genome shotgun (WGS) entry which is preliminary data.</text>
</comment>
<evidence type="ECO:0000256" key="1">
    <source>
        <dbReference type="SAM" id="MobiDB-lite"/>
    </source>
</evidence>
<name>A0A9W9FLS6_9EURO</name>
<dbReference type="EMBL" id="JAPMSZ010000005">
    <property type="protein sequence ID" value="KAJ5102307.1"/>
    <property type="molecule type" value="Genomic_DNA"/>
</dbReference>